<dbReference type="AlphaFoldDB" id="A0A7J7L9F9"/>
<sequence>MWVSTIKLFSCTKTSSFTRFSRLSSALQQTPIPFVEEEEQQPLCSWSNIELDTCRIVDVLNDLRHTPSHALSFFRYVTETGYTHGLETYSAIVRVLCGSRSTGKLSSLFSEIIQSKKQHPHFDVQALFGALADLYGSEEECDRSSRLPRAFDVLVKVYVYCGMFDEAVDALFLTRKRGFVPHVWTCNFLMNCFVEHGKLDITWVIFQHLKRIGFSPNVYTYAILMKALCTERDAGLLDKGFDLLTEMEKADITPDAFTYSTFVDGLCWIGKTDWGYKVLEASRGAGISIDTFGYNAVIRGFCSEMRPQEAENVLLDMAKHGVAKDAYSYKSLIDVYCGTGNIARASSVYNEMLSGGIKTNCVVVSMFLQCLYKMDRNNEVVDHFQRLKNTLFLDEVVYNIVITAFCKLDKVEEAMALFNEMKENNMVPDHIHYTSLINGYCLQGKLEDAKSLFMEMKKKGLLLDIVTYNILAGGFSRKGFPLDAYNLLDYMEAQGLKPDISTYCTVIKCLCLGGYANEAKTFFDRLGENCVLTYSALITGYSKTNHVGEAYELFLNLSKHGTLVSRKACMELISRLCEEDEVKRAFVVFEKMLDFGISSKEIIYYKLLAALCRTRNMTKARYVFDALCKSGLTPNVITYTIMINGYCKVNCFREASDLFDDMKGKGIKPDVITYTVMIDGLHKNNLKQDRSCSNFSKIEGKRLNAFALRNEMEEMEIKPDLVFYTVLIDKSYKTDNLVDAARFFDELMNVGLTPDVVSYTALISAYCSQGNVDKANSLVDEMKSKGIMPDGRTASALANGESNGIMPDTRVKKVEVHRQETLKSEHFFYLNSKVVVMKRLYKFVAAWTGCQYDFKDENSDWLFKSRVCTPTNVYVTGVWNVNTLLALENALDSRAC</sequence>
<evidence type="ECO:0000256" key="1">
    <source>
        <dbReference type="ARBA" id="ARBA00022737"/>
    </source>
</evidence>
<feature type="repeat" description="PPR" evidence="2">
    <location>
        <begin position="600"/>
        <end position="634"/>
    </location>
</feature>
<reference evidence="3 4" key="1">
    <citation type="journal article" date="2020" name="IScience">
        <title>Genome Sequencing of the Endangered Kingdonia uniflora (Circaeasteraceae, Ranunculales) Reveals Potential Mechanisms of Evolutionary Specialization.</title>
        <authorList>
            <person name="Sun Y."/>
            <person name="Deng T."/>
            <person name="Zhang A."/>
            <person name="Moore M.J."/>
            <person name="Landis J.B."/>
            <person name="Lin N."/>
            <person name="Zhang H."/>
            <person name="Zhang X."/>
            <person name="Huang J."/>
            <person name="Zhang X."/>
            <person name="Sun H."/>
            <person name="Wang H."/>
        </authorList>
    </citation>
    <scope>NUCLEOTIDE SEQUENCE [LARGE SCALE GENOMIC DNA]</scope>
    <source>
        <strain evidence="3">TB1705</strain>
        <tissue evidence="3">Leaf</tissue>
    </source>
</reference>
<dbReference type="OrthoDB" id="185373at2759"/>
<feature type="repeat" description="PPR" evidence="2">
    <location>
        <begin position="394"/>
        <end position="428"/>
    </location>
</feature>
<evidence type="ECO:0008006" key="5">
    <source>
        <dbReference type="Google" id="ProtNLM"/>
    </source>
</evidence>
<dbReference type="SUPFAM" id="SSF48452">
    <property type="entry name" value="TPR-like"/>
    <property type="match status" value="1"/>
</dbReference>
<dbReference type="InterPro" id="IPR011990">
    <property type="entry name" value="TPR-like_helical_dom_sf"/>
</dbReference>
<feature type="repeat" description="PPR" evidence="2">
    <location>
        <begin position="217"/>
        <end position="254"/>
    </location>
</feature>
<dbReference type="EMBL" id="JACGCM010002531">
    <property type="protein sequence ID" value="KAF6139178.1"/>
    <property type="molecule type" value="Genomic_DNA"/>
</dbReference>
<dbReference type="NCBIfam" id="TIGR00756">
    <property type="entry name" value="PPR"/>
    <property type="match status" value="8"/>
</dbReference>
<dbReference type="PANTHER" id="PTHR47932">
    <property type="entry name" value="ATPASE EXPRESSION PROTEIN 3"/>
    <property type="match status" value="1"/>
</dbReference>
<feature type="repeat" description="PPR" evidence="2">
    <location>
        <begin position="182"/>
        <end position="216"/>
    </location>
</feature>
<feature type="repeat" description="PPR" evidence="2">
    <location>
        <begin position="325"/>
        <end position="359"/>
    </location>
</feature>
<accession>A0A7J7L9F9</accession>
<proteinExistence type="predicted"/>
<feature type="repeat" description="PPR" evidence="2">
    <location>
        <begin position="755"/>
        <end position="789"/>
    </location>
</feature>
<keyword evidence="1" id="KW-0677">Repeat</keyword>
<feature type="repeat" description="PPR" evidence="2">
    <location>
        <begin position="530"/>
        <end position="564"/>
    </location>
</feature>
<evidence type="ECO:0000313" key="4">
    <source>
        <dbReference type="Proteomes" id="UP000541444"/>
    </source>
</evidence>
<feature type="repeat" description="PPR" evidence="2">
    <location>
        <begin position="720"/>
        <end position="754"/>
    </location>
</feature>
<feature type="repeat" description="PPR" evidence="2">
    <location>
        <begin position="290"/>
        <end position="324"/>
    </location>
</feature>
<evidence type="ECO:0000313" key="3">
    <source>
        <dbReference type="EMBL" id="KAF6139178.1"/>
    </source>
</evidence>
<dbReference type="InterPro" id="IPR002885">
    <property type="entry name" value="PPR_rpt"/>
</dbReference>
<dbReference type="PANTHER" id="PTHR47932:SF62">
    <property type="entry name" value="EXPRESSED PROTEIN"/>
    <property type="match status" value="1"/>
</dbReference>
<feature type="repeat" description="PPR" evidence="2">
    <location>
        <begin position="429"/>
        <end position="463"/>
    </location>
</feature>
<dbReference type="Proteomes" id="UP000541444">
    <property type="component" value="Unassembled WGS sequence"/>
</dbReference>
<protein>
    <recommendedName>
        <fullName evidence="5">Pentatricopeptide repeat-containing protein</fullName>
    </recommendedName>
</protein>
<comment type="caution">
    <text evidence="3">The sequence shown here is derived from an EMBL/GenBank/DDBJ whole genome shotgun (WGS) entry which is preliminary data.</text>
</comment>
<dbReference type="Pfam" id="PF13041">
    <property type="entry name" value="PPR_2"/>
    <property type="match status" value="7"/>
</dbReference>
<dbReference type="Gene3D" id="1.25.40.10">
    <property type="entry name" value="Tetratricopeptide repeat domain"/>
    <property type="match status" value="7"/>
</dbReference>
<keyword evidence="4" id="KW-1185">Reference proteome</keyword>
<dbReference type="Pfam" id="PF01535">
    <property type="entry name" value="PPR"/>
    <property type="match status" value="2"/>
</dbReference>
<gene>
    <name evidence="3" type="ORF">GIB67_023231</name>
</gene>
<name>A0A7J7L9F9_9MAGN</name>
<dbReference type="PROSITE" id="PS51375">
    <property type="entry name" value="PPR"/>
    <property type="match status" value="12"/>
</dbReference>
<dbReference type="GO" id="GO:0003729">
    <property type="term" value="F:mRNA binding"/>
    <property type="evidence" value="ECO:0007669"/>
    <property type="project" value="TreeGrafter"/>
</dbReference>
<feature type="repeat" description="PPR" evidence="2">
    <location>
        <begin position="464"/>
        <end position="498"/>
    </location>
</feature>
<organism evidence="3 4">
    <name type="scientific">Kingdonia uniflora</name>
    <dbReference type="NCBI Taxonomy" id="39325"/>
    <lineage>
        <taxon>Eukaryota</taxon>
        <taxon>Viridiplantae</taxon>
        <taxon>Streptophyta</taxon>
        <taxon>Embryophyta</taxon>
        <taxon>Tracheophyta</taxon>
        <taxon>Spermatophyta</taxon>
        <taxon>Magnoliopsida</taxon>
        <taxon>Ranunculales</taxon>
        <taxon>Circaeasteraceae</taxon>
        <taxon>Kingdonia</taxon>
    </lineage>
</organism>
<feature type="repeat" description="PPR" evidence="2">
    <location>
        <begin position="635"/>
        <end position="669"/>
    </location>
</feature>
<evidence type="ECO:0000256" key="2">
    <source>
        <dbReference type="PROSITE-ProRule" id="PRU00708"/>
    </source>
</evidence>